<reference evidence="2 3" key="1">
    <citation type="journal article" date="2018" name="Environ. Microbiol.">
        <title>Isolation and genomic characterization of Novimethylophilus kurashikiensis gen. nov. sp. nov., a new lanthanide-dependent methylotrophic species of Methylophilaceae.</title>
        <authorList>
            <person name="Lv H."/>
            <person name="Sahin N."/>
            <person name="Tani A."/>
        </authorList>
    </citation>
    <scope>NUCLEOTIDE SEQUENCE [LARGE SCALE GENOMIC DNA]</scope>
    <source>
        <strain evidence="2 3">La2-4</strain>
    </source>
</reference>
<proteinExistence type="predicted"/>
<dbReference type="Pfam" id="PF13614">
    <property type="entry name" value="AAA_31"/>
    <property type="match status" value="1"/>
</dbReference>
<accession>A0A2R5F7E5</accession>
<dbReference type="OrthoDB" id="5288747at2"/>
<dbReference type="AlphaFoldDB" id="A0A2R5F7E5"/>
<protein>
    <submittedName>
        <fullName evidence="2">Chromosome partitioning protein</fullName>
    </submittedName>
</protein>
<keyword evidence="3" id="KW-1185">Reference proteome</keyword>
<dbReference type="InterPro" id="IPR025669">
    <property type="entry name" value="AAA_dom"/>
</dbReference>
<dbReference type="EMBL" id="BDOQ01000003">
    <property type="protein sequence ID" value="GBG13749.1"/>
    <property type="molecule type" value="Genomic_DNA"/>
</dbReference>
<dbReference type="CDD" id="cd02042">
    <property type="entry name" value="ParAB_family"/>
    <property type="match status" value="1"/>
</dbReference>
<dbReference type="PANTHER" id="PTHR13696">
    <property type="entry name" value="P-LOOP CONTAINING NUCLEOSIDE TRIPHOSPHATE HYDROLASE"/>
    <property type="match status" value="1"/>
</dbReference>
<dbReference type="InterPro" id="IPR027417">
    <property type="entry name" value="P-loop_NTPase"/>
</dbReference>
<dbReference type="Gene3D" id="3.40.50.300">
    <property type="entry name" value="P-loop containing nucleotide triphosphate hydrolases"/>
    <property type="match status" value="1"/>
</dbReference>
<dbReference type="Proteomes" id="UP000245081">
    <property type="component" value="Unassembled WGS sequence"/>
</dbReference>
<evidence type="ECO:0000313" key="3">
    <source>
        <dbReference type="Proteomes" id="UP000245081"/>
    </source>
</evidence>
<evidence type="ECO:0000313" key="2">
    <source>
        <dbReference type="EMBL" id="GBG13749.1"/>
    </source>
</evidence>
<dbReference type="PANTHER" id="PTHR13696:SF52">
    <property type="entry name" value="PARA FAMILY PROTEIN CT_582"/>
    <property type="match status" value="1"/>
</dbReference>
<comment type="caution">
    <text evidence="2">The sequence shown here is derived from an EMBL/GenBank/DDBJ whole genome shotgun (WGS) entry which is preliminary data.</text>
</comment>
<gene>
    <name evidence="2" type="primary">parA</name>
    <name evidence="2" type="ORF">NMK_1300</name>
</gene>
<feature type="domain" description="AAA" evidence="1">
    <location>
        <begin position="1"/>
        <end position="172"/>
    </location>
</feature>
<name>A0A2R5F7E5_9PROT</name>
<dbReference type="SUPFAM" id="SSF52540">
    <property type="entry name" value="P-loop containing nucleoside triphosphate hydrolases"/>
    <property type="match status" value="1"/>
</dbReference>
<evidence type="ECO:0000259" key="1">
    <source>
        <dbReference type="Pfam" id="PF13614"/>
    </source>
</evidence>
<dbReference type="InterPro" id="IPR050678">
    <property type="entry name" value="DNA_Partitioning_ATPase"/>
</dbReference>
<organism evidence="2 3">
    <name type="scientific">Novimethylophilus kurashikiensis</name>
    <dbReference type="NCBI Taxonomy" id="1825523"/>
    <lineage>
        <taxon>Bacteria</taxon>
        <taxon>Pseudomonadati</taxon>
        <taxon>Pseudomonadota</taxon>
        <taxon>Betaproteobacteria</taxon>
        <taxon>Nitrosomonadales</taxon>
        <taxon>Methylophilaceae</taxon>
        <taxon>Novimethylophilus</taxon>
    </lineage>
</organism>
<sequence>MSVVAVFNQKGGVGKTTTSLNLMAALAQRGRYPLGIDLDPQSHLTLACGIKSIPSSETVYAFYAENKPLSQIMRELPSGAHIIPAHMELFKIDSLYGRNPNITSQLKRGLTQELLPDEMIPVLIDCSPMLGVLSLNAVFASQRLLIPVSADYLSMQGVNRLDAALRVLEKPLGKRIDRRIVVTRFDSRRKLSYDIYDKLREHYGKDLCETRIAETVGLAESPAHGRDVFTFAPHSQGAKDYNALAEELLDSGFFNPN</sequence>
<dbReference type="RefSeq" id="WP_109014917.1">
    <property type="nucleotide sequence ID" value="NZ_BDOQ01000003.1"/>
</dbReference>